<dbReference type="InterPro" id="IPR023214">
    <property type="entry name" value="HAD_sf"/>
</dbReference>
<dbReference type="NCBIfam" id="TIGR00099">
    <property type="entry name" value="Cof-subfamily"/>
    <property type="match status" value="1"/>
</dbReference>
<dbReference type="GO" id="GO:0016791">
    <property type="term" value="F:phosphatase activity"/>
    <property type="evidence" value="ECO:0007669"/>
    <property type="project" value="UniProtKB-ARBA"/>
</dbReference>
<dbReference type="SUPFAM" id="SSF56784">
    <property type="entry name" value="HAD-like"/>
    <property type="match status" value="1"/>
</dbReference>
<evidence type="ECO:0000313" key="2">
    <source>
        <dbReference type="Proteomes" id="UP000184109"/>
    </source>
</evidence>
<dbReference type="InterPro" id="IPR000150">
    <property type="entry name" value="Cof"/>
</dbReference>
<dbReference type="PANTHER" id="PTHR10000">
    <property type="entry name" value="PHOSPHOSERINE PHOSPHATASE"/>
    <property type="match status" value="1"/>
</dbReference>
<dbReference type="EMBL" id="FQXQ01000004">
    <property type="protein sequence ID" value="SHH79937.1"/>
    <property type="molecule type" value="Genomic_DNA"/>
</dbReference>
<dbReference type="Gene3D" id="3.40.50.1000">
    <property type="entry name" value="HAD superfamily/HAD-like"/>
    <property type="match status" value="1"/>
</dbReference>
<dbReference type="InterPro" id="IPR006379">
    <property type="entry name" value="HAD-SF_hydro_IIB"/>
</dbReference>
<dbReference type="RefSeq" id="WP_073121127.1">
    <property type="nucleotide sequence ID" value="NZ_BMEN01000004.1"/>
</dbReference>
<dbReference type="Pfam" id="PF08282">
    <property type="entry name" value="Hydrolase_3"/>
    <property type="match status" value="1"/>
</dbReference>
<evidence type="ECO:0008006" key="3">
    <source>
        <dbReference type="Google" id="ProtNLM"/>
    </source>
</evidence>
<dbReference type="SFLD" id="SFLDG01144">
    <property type="entry name" value="C2.B.4:_PGP_Like"/>
    <property type="match status" value="1"/>
</dbReference>
<evidence type="ECO:0000313" key="1">
    <source>
        <dbReference type="EMBL" id="SHH79937.1"/>
    </source>
</evidence>
<dbReference type="PROSITE" id="PS01228">
    <property type="entry name" value="COF_1"/>
    <property type="match status" value="1"/>
</dbReference>
<proteinExistence type="predicted"/>
<sequence length="267" mass="30556">MDLSKVKLIVTDMDGTLLNSEHNVSNLFFEQFEILKAKNIKFVAASGRQYHSILQKLESIKEHITIVAENGAYVVANDQELFVNALDKKDVIELIRLSQQIPETHIVLCGKKRAYFLKESAEFKNTVTEYYSEYELVESFEELPNDDFLKIALCHYDGSEANIYPYLKHIEGDWQIKVSGELWVDIALQANHKGNALTRIQEQHGITDEETMAFGDYQNDLEMLKKAKYSFAMANAHKDVKQIANYETLSNNHFGVESILDKLIAVI</sequence>
<protein>
    <recommendedName>
        <fullName evidence="3">Cof subfamily of IIB subfamily of haloacid dehalogenase superfamily/HAD-superfamily hydrolase, subfamily IIB</fullName>
    </recommendedName>
</protein>
<organism evidence="1 2">
    <name type="scientific">Wenyingzhuangia marina</name>
    <dbReference type="NCBI Taxonomy" id="1195760"/>
    <lineage>
        <taxon>Bacteria</taxon>
        <taxon>Pseudomonadati</taxon>
        <taxon>Bacteroidota</taxon>
        <taxon>Flavobacteriia</taxon>
        <taxon>Flavobacteriales</taxon>
        <taxon>Flavobacteriaceae</taxon>
        <taxon>Wenyingzhuangia</taxon>
    </lineage>
</organism>
<dbReference type="SFLD" id="SFLDG01140">
    <property type="entry name" value="C2.B:_Phosphomannomutase_and_P"/>
    <property type="match status" value="1"/>
</dbReference>
<dbReference type="PANTHER" id="PTHR10000:SF53">
    <property type="entry name" value="5-AMINO-6-(5-PHOSPHO-D-RIBITYLAMINO)URACIL PHOSPHATASE YBJI-RELATED"/>
    <property type="match status" value="1"/>
</dbReference>
<dbReference type="Gene3D" id="3.30.1240.10">
    <property type="match status" value="1"/>
</dbReference>
<dbReference type="AlphaFoldDB" id="A0A1M5VXJ8"/>
<dbReference type="OrthoDB" id="9814970at2"/>
<name>A0A1M5VXJ8_9FLAO</name>
<dbReference type="GO" id="GO:0005829">
    <property type="term" value="C:cytosol"/>
    <property type="evidence" value="ECO:0007669"/>
    <property type="project" value="TreeGrafter"/>
</dbReference>
<keyword evidence="2" id="KW-1185">Reference proteome</keyword>
<dbReference type="NCBIfam" id="TIGR01484">
    <property type="entry name" value="HAD-SF-IIB"/>
    <property type="match status" value="1"/>
</dbReference>
<dbReference type="STRING" id="1195760.SAMN05444281_2036"/>
<dbReference type="Proteomes" id="UP000184109">
    <property type="component" value="Unassembled WGS sequence"/>
</dbReference>
<gene>
    <name evidence="1" type="ORF">SAMN05444281_2036</name>
</gene>
<accession>A0A1M5VXJ8</accession>
<reference evidence="2" key="1">
    <citation type="submission" date="2016-11" db="EMBL/GenBank/DDBJ databases">
        <authorList>
            <person name="Varghese N."/>
            <person name="Submissions S."/>
        </authorList>
    </citation>
    <scope>NUCLEOTIDE SEQUENCE [LARGE SCALE GENOMIC DNA]</scope>
    <source>
        <strain evidence="2">DSM 100572</strain>
    </source>
</reference>
<dbReference type="InterPro" id="IPR036412">
    <property type="entry name" value="HAD-like_sf"/>
</dbReference>
<dbReference type="CDD" id="cd07518">
    <property type="entry name" value="HAD_YbiV-Like"/>
    <property type="match status" value="1"/>
</dbReference>
<dbReference type="GO" id="GO:0000287">
    <property type="term" value="F:magnesium ion binding"/>
    <property type="evidence" value="ECO:0007669"/>
    <property type="project" value="TreeGrafter"/>
</dbReference>
<dbReference type="SFLD" id="SFLDS00003">
    <property type="entry name" value="Haloacid_Dehalogenase"/>
    <property type="match status" value="1"/>
</dbReference>